<dbReference type="PANTHER" id="PTHR12147">
    <property type="entry name" value="METALLOPEPTIDASE M28 FAMILY MEMBER"/>
    <property type="match status" value="1"/>
</dbReference>
<organism evidence="8 9">
    <name type="scientific">Bacteriovorax stolpii</name>
    <name type="common">Bdellovibrio stolpii</name>
    <dbReference type="NCBI Taxonomy" id="960"/>
    <lineage>
        <taxon>Bacteria</taxon>
        <taxon>Pseudomonadati</taxon>
        <taxon>Bdellovibrionota</taxon>
        <taxon>Bacteriovoracia</taxon>
        <taxon>Bacteriovoracales</taxon>
        <taxon>Bacteriovoracaceae</taxon>
        <taxon>Bacteriovorax</taxon>
    </lineage>
</organism>
<keyword evidence="5" id="KW-0378">Hydrolase</keyword>
<dbReference type="GO" id="GO:0008235">
    <property type="term" value="F:metalloexopeptidase activity"/>
    <property type="evidence" value="ECO:0007669"/>
    <property type="project" value="InterPro"/>
</dbReference>
<dbReference type="GO" id="GO:0046872">
    <property type="term" value="F:metal ion binding"/>
    <property type="evidence" value="ECO:0007669"/>
    <property type="project" value="UniProtKB-KW"/>
</dbReference>
<protein>
    <recommendedName>
        <fullName evidence="7">Peptidase M28 domain-containing protein</fullName>
    </recommendedName>
</protein>
<proteinExistence type="predicted"/>
<evidence type="ECO:0000256" key="2">
    <source>
        <dbReference type="ARBA" id="ARBA00022670"/>
    </source>
</evidence>
<evidence type="ECO:0000313" key="8">
    <source>
        <dbReference type="EMBL" id="AUN99166.1"/>
    </source>
</evidence>
<keyword evidence="3" id="KW-0479">Metal-binding</keyword>
<name>A0A2K9NUF8_BACTC</name>
<evidence type="ECO:0000256" key="1">
    <source>
        <dbReference type="ARBA" id="ARBA00022438"/>
    </source>
</evidence>
<dbReference type="AlphaFoldDB" id="A0A2K9NUF8"/>
<dbReference type="InterPro" id="IPR007484">
    <property type="entry name" value="Peptidase_M28"/>
</dbReference>
<dbReference type="InterPro" id="IPR045175">
    <property type="entry name" value="M28_fam"/>
</dbReference>
<evidence type="ECO:0000256" key="5">
    <source>
        <dbReference type="ARBA" id="ARBA00022801"/>
    </source>
</evidence>
<keyword evidence="4" id="KW-0732">Signal</keyword>
<evidence type="ECO:0000259" key="7">
    <source>
        <dbReference type="Pfam" id="PF04389"/>
    </source>
</evidence>
<dbReference type="SUPFAM" id="SSF53187">
    <property type="entry name" value="Zn-dependent exopeptidases"/>
    <property type="match status" value="1"/>
</dbReference>
<accession>A0A2K9NUF8</accession>
<keyword evidence="2" id="KW-0645">Protease</keyword>
<dbReference type="Gene3D" id="3.40.630.10">
    <property type="entry name" value="Zn peptidases"/>
    <property type="match status" value="1"/>
</dbReference>
<evidence type="ECO:0000256" key="6">
    <source>
        <dbReference type="ARBA" id="ARBA00022833"/>
    </source>
</evidence>
<dbReference type="KEGG" id="bsto:C0V70_13855"/>
<evidence type="ECO:0000256" key="3">
    <source>
        <dbReference type="ARBA" id="ARBA00022723"/>
    </source>
</evidence>
<dbReference type="EMBL" id="CP025704">
    <property type="protein sequence ID" value="AUN99166.1"/>
    <property type="molecule type" value="Genomic_DNA"/>
</dbReference>
<dbReference type="Pfam" id="PF04389">
    <property type="entry name" value="Peptidase_M28"/>
    <property type="match status" value="1"/>
</dbReference>
<keyword evidence="6" id="KW-0862">Zinc</keyword>
<gene>
    <name evidence="8" type="ORF">C0V70_13855</name>
</gene>
<dbReference type="GO" id="GO:0004177">
    <property type="term" value="F:aminopeptidase activity"/>
    <property type="evidence" value="ECO:0007669"/>
    <property type="project" value="UniProtKB-KW"/>
</dbReference>
<sequence length="428" mass="49055">MFSVIFTRILLAYTFCTIRMVMKNKIVLTLLVLTTWTTAASARDMWIGIEPFVLKSITDSRQRVFEYKDIIKGSKETYFRVEEKETYKISHFIHHNFQRCGGYRVLHNKPEVEVKLMDKKALVRSTFGEYDFQKLINPDYSINQASLVESWLPQVSRQYTNSVITHLTSYRTRFYKSEEGVAALKWIGSEWERLTASRNDMKVDYFYYQTHDQPSVILTIEGSDPVLKDEVIVIGGHGDSINDTEHSAAVAAPGADDNAAGIAILSDLTRIIVEQNYKPKHTIQIIAYAAEEVGIQGSYDLARVYRDKQTKVIGVLQLDGVNYKGSPDYDFALISDFTNNDQNLFLASLIDTYLKLPWTWDQCNYGCSDHAAWNYYGFRASFPAEALIKEENPYIHSVEDTFDKSNFDSVHAVKFTKLAIAYLLELDQ</sequence>
<dbReference type="OrthoDB" id="5288352at2"/>
<dbReference type="GO" id="GO:0006508">
    <property type="term" value="P:proteolysis"/>
    <property type="evidence" value="ECO:0007669"/>
    <property type="project" value="UniProtKB-KW"/>
</dbReference>
<keyword evidence="9" id="KW-1185">Reference proteome</keyword>
<reference evidence="8 9" key="1">
    <citation type="submission" date="2018-01" db="EMBL/GenBank/DDBJ databases">
        <title>Complete genome sequence of Bacteriovorax stolpii DSM12778.</title>
        <authorList>
            <person name="Tang B."/>
            <person name="Chang J."/>
        </authorList>
    </citation>
    <scope>NUCLEOTIDE SEQUENCE [LARGE SCALE GENOMIC DNA]</scope>
    <source>
        <strain evidence="8 9">DSM 12778</strain>
    </source>
</reference>
<evidence type="ECO:0000313" key="9">
    <source>
        <dbReference type="Proteomes" id="UP000235584"/>
    </source>
</evidence>
<keyword evidence="1" id="KW-0031">Aminopeptidase</keyword>
<dbReference type="Proteomes" id="UP000235584">
    <property type="component" value="Chromosome"/>
</dbReference>
<feature type="domain" description="Peptidase M28" evidence="7">
    <location>
        <begin position="216"/>
        <end position="419"/>
    </location>
</feature>
<evidence type="ECO:0000256" key="4">
    <source>
        <dbReference type="ARBA" id="ARBA00022729"/>
    </source>
</evidence>
<dbReference type="PANTHER" id="PTHR12147:SF56">
    <property type="entry name" value="AMINOPEPTIDASE YDR415C-RELATED"/>
    <property type="match status" value="1"/>
</dbReference>